<keyword evidence="1" id="KW-0472">Membrane</keyword>
<keyword evidence="1" id="KW-0812">Transmembrane</keyword>
<keyword evidence="1" id="KW-1133">Transmembrane helix</keyword>
<proteinExistence type="predicted"/>
<dbReference type="Pfam" id="PF16074">
    <property type="entry name" value="PilW"/>
    <property type="match status" value="1"/>
</dbReference>
<evidence type="ECO:0000256" key="1">
    <source>
        <dbReference type="SAM" id="Phobius"/>
    </source>
</evidence>
<dbReference type="InterPro" id="IPR032092">
    <property type="entry name" value="PilW"/>
</dbReference>
<protein>
    <submittedName>
        <fullName evidence="2">PilW family protein</fullName>
    </submittedName>
</protein>
<name>A0ABR9B502_9RHOO</name>
<evidence type="ECO:0000313" key="3">
    <source>
        <dbReference type="Proteomes" id="UP000603602"/>
    </source>
</evidence>
<dbReference type="EMBL" id="JACYTO010000001">
    <property type="protein sequence ID" value="MBD8501468.1"/>
    <property type="molecule type" value="Genomic_DNA"/>
</dbReference>
<comment type="caution">
    <text evidence="2">The sequence shown here is derived from an EMBL/GenBank/DDBJ whole genome shotgun (WGS) entry which is preliminary data.</text>
</comment>
<organism evidence="2 3">
    <name type="scientific">Thauera sedimentorum</name>
    <dbReference type="NCBI Taxonomy" id="2767595"/>
    <lineage>
        <taxon>Bacteria</taxon>
        <taxon>Pseudomonadati</taxon>
        <taxon>Pseudomonadota</taxon>
        <taxon>Betaproteobacteria</taxon>
        <taxon>Rhodocyclales</taxon>
        <taxon>Zoogloeaceae</taxon>
        <taxon>Thauera</taxon>
    </lineage>
</organism>
<gene>
    <name evidence="2" type="ORF">IFO67_01075</name>
</gene>
<evidence type="ECO:0000313" key="2">
    <source>
        <dbReference type="EMBL" id="MBD8501468.1"/>
    </source>
</evidence>
<reference evidence="3" key="1">
    <citation type="submission" date="2023-07" db="EMBL/GenBank/DDBJ databases">
        <title>Thauera sp. CAU 1555 isolated from sand of Yaerae Beach.</title>
        <authorList>
            <person name="Kim W."/>
        </authorList>
    </citation>
    <scope>NUCLEOTIDE SEQUENCE [LARGE SCALE GENOMIC DNA]</scope>
    <source>
        <strain evidence="3">CAU 1555</strain>
    </source>
</reference>
<sequence length="321" mass="34661">MTLIEVMIGMLIGMLILGGVLFAFLSSRQTYWYNDAVQRLQENGRIAIDIMVNDLHSSGFAGCRRLTNLDSDIRGRALLPADVQTAVGNDSITRPFVYAGVGAVANTDSFSVLGGGEPIPVSAAMASTSANITLDGAFAPLGNRLAVNNLALITDCQQADVFTVTGLGATTVSHAAFERTYNVGSILIPQFGTWINYYVRETPRVNQAGQPVRALYRQFGGNAAQELIEGVERMHIRYGIGDGEGFGPVQSYVAAAAVPDWRRVVSIRVQLLIATPENNVLTEIQPAIPFGDEGAADDFVPADRRFYQVFSTSIALRNRIK</sequence>
<dbReference type="Proteomes" id="UP000603602">
    <property type="component" value="Unassembled WGS sequence"/>
</dbReference>
<feature type="transmembrane region" description="Helical" evidence="1">
    <location>
        <begin position="6"/>
        <end position="25"/>
    </location>
</feature>
<keyword evidence="3" id="KW-1185">Reference proteome</keyword>
<accession>A0ABR9B502</accession>